<name>A0ABD2N3D5_9CUCU</name>
<evidence type="ECO:0008006" key="4">
    <source>
        <dbReference type="Google" id="ProtNLM"/>
    </source>
</evidence>
<evidence type="ECO:0000313" key="3">
    <source>
        <dbReference type="Proteomes" id="UP001516400"/>
    </source>
</evidence>
<feature type="region of interest" description="Disordered" evidence="1">
    <location>
        <begin position="119"/>
        <end position="155"/>
    </location>
</feature>
<organism evidence="2 3">
    <name type="scientific">Cryptolaemus montrouzieri</name>
    <dbReference type="NCBI Taxonomy" id="559131"/>
    <lineage>
        <taxon>Eukaryota</taxon>
        <taxon>Metazoa</taxon>
        <taxon>Ecdysozoa</taxon>
        <taxon>Arthropoda</taxon>
        <taxon>Hexapoda</taxon>
        <taxon>Insecta</taxon>
        <taxon>Pterygota</taxon>
        <taxon>Neoptera</taxon>
        <taxon>Endopterygota</taxon>
        <taxon>Coleoptera</taxon>
        <taxon>Polyphaga</taxon>
        <taxon>Cucujiformia</taxon>
        <taxon>Coccinelloidea</taxon>
        <taxon>Coccinellidae</taxon>
        <taxon>Scymninae</taxon>
        <taxon>Scymnini</taxon>
        <taxon>Cryptolaemus</taxon>
    </lineage>
</organism>
<dbReference type="Proteomes" id="UP001516400">
    <property type="component" value="Unassembled WGS sequence"/>
</dbReference>
<feature type="compositionally biased region" description="Low complexity" evidence="1">
    <location>
        <begin position="178"/>
        <end position="189"/>
    </location>
</feature>
<keyword evidence="3" id="KW-1185">Reference proteome</keyword>
<feature type="compositionally biased region" description="Basic and acidic residues" evidence="1">
    <location>
        <begin position="119"/>
        <end position="136"/>
    </location>
</feature>
<feature type="region of interest" description="Disordered" evidence="1">
    <location>
        <begin position="176"/>
        <end position="198"/>
    </location>
</feature>
<proteinExistence type="predicted"/>
<protein>
    <recommendedName>
        <fullName evidence="4">HMG box domain-containing protein</fullName>
    </recommendedName>
</protein>
<sequence>MVKKRNISKKKSNTVKKRVVRITSNPFLNFFLSVCKIKANRVVEKIARSAAVEWRRMNYLDKTPYYLLADEAKKRKKKSLKKKEYEYKYSDWDSPIIEFPKKRSDLMLKKMKSDSEIRDKKFKERTIQSRRKSEVVKRKRSSSSTNSDSMLTSDVEELENILESSERDLKQRKFWPLSPSESSFGTSTSNAESLEVTSSISSITLEDTGLMLKRTRNFP</sequence>
<accession>A0ABD2N3D5</accession>
<dbReference type="EMBL" id="JABFTP020000062">
    <property type="protein sequence ID" value="KAL3273198.1"/>
    <property type="molecule type" value="Genomic_DNA"/>
</dbReference>
<dbReference type="AlphaFoldDB" id="A0ABD2N3D5"/>
<reference evidence="2 3" key="1">
    <citation type="journal article" date="2021" name="BMC Biol.">
        <title>Horizontally acquired antibacterial genes associated with adaptive radiation of ladybird beetles.</title>
        <authorList>
            <person name="Li H.S."/>
            <person name="Tang X.F."/>
            <person name="Huang Y.H."/>
            <person name="Xu Z.Y."/>
            <person name="Chen M.L."/>
            <person name="Du X.Y."/>
            <person name="Qiu B.Y."/>
            <person name="Chen P.T."/>
            <person name="Zhang W."/>
            <person name="Slipinski A."/>
            <person name="Escalona H.E."/>
            <person name="Waterhouse R.M."/>
            <person name="Zwick A."/>
            <person name="Pang H."/>
        </authorList>
    </citation>
    <scope>NUCLEOTIDE SEQUENCE [LARGE SCALE GENOMIC DNA]</scope>
    <source>
        <strain evidence="2">SYSU2018</strain>
    </source>
</reference>
<evidence type="ECO:0000256" key="1">
    <source>
        <dbReference type="SAM" id="MobiDB-lite"/>
    </source>
</evidence>
<gene>
    <name evidence="2" type="ORF">HHI36_014653</name>
</gene>
<comment type="caution">
    <text evidence="2">The sequence shown here is derived from an EMBL/GenBank/DDBJ whole genome shotgun (WGS) entry which is preliminary data.</text>
</comment>
<evidence type="ECO:0000313" key="2">
    <source>
        <dbReference type="EMBL" id="KAL3273198.1"/>
    </source>
</evidence>